<organism evidence="1 2">
    <name type="scientific">Daphnia magna</name>
    <dbReference type="NCBI Taxonomy" id="35525"/>
    <lineage>
        <taxon>Eukaryota</taxon>
        <taxon>Metazoa</taxon>
        <taxon>Ecdysozoa</taxon>
        <taxon>Arthropoda</taxon>
        <taxon>Crustacea</taxon>
        <taxon>Branchiopoda</taxon>
        <taxon>Diplostraca</taxon>
        <taxon>Cladocera</taxon>
        <taxon>Anomopoda</taxon>
        <taxon>Daphniidae</taxon>
        <taxon>Daphnia</taxon>
    </lineage>
</organism>
<comment type="caution">
    <text evidence="1">The sequence shown here is derived from an EMBL/GenBank/DDBJ whole genome shotgun (WGS) entry which is preliminary data.</text>
</comment>
<dbReference type="Proteomes" id="UP001234178">
    <property type="component" value="Unassembled WGS sequence"/>
</dbReference>
<reference evidence="1 2" key="1">
    <citation type="journal article" date="2023" name="Nucleic Acids Res.">
        <title>The hologenome of Daphnia magna reveals possible DNA methylation and microbiome-mediated evolution of the host genome.</title>
        <authorList>
            <person name="Chaturvedi A."/>
            <person name="Li X."/>
            <person name="Dhandapani V."/>
            <person name="Marshall H."/>
            <person name="Kissane S."/>
            <person name="Cuenca-Cambronero M."/>
            <person name="Asole G."/>
            <person name="Calvet F."/>
            <person name="Ruiz-Romero M."/>
            <person name="Marangio P."/>
            <person name="Guigo R."/>
            <person name="Rago D."/>
            <person name="Mirbahai L."/>
            <person name="Eastwood N."/>
            <person name="Colbourne J.K."/>
            <person name="Zhou J."/>
            <person name="Mallon E."/>
            <person name="Orsini L."/>
        </authorList>
    </citation>
    <scope>NUCLEOTIDE SEQUENCE [LARGE SCALE GENOMIC DNA]</scope>
    <source>
        <strain evidence="1">LRV0_1</strain>
    </source>
</reference>
<sequence>MSVTSIRTHEKVKWAIFKSCLFRRVVCECDEWQISVPFLEFVYHITSKHIVTDSLGLRDVFSHRQLTRPTHTALHRDSTDSTNK</sequence>
<gene>
    <name evidence="1" type="ORF">OUZ56_021886</name>
</gene>
<evidence type="ECO:0000313" key="1">
    <source>
        <dbReference type="EMBL" id="KAK4028867.1"/>
    </source>
</evidence>
<name>A0ABR0AUQ7_9CRUS</name>
<proteinExistence type="predicted"/>
<accession>A0ABR0AUQ7</accession>
<keyword evidence="2" id="KW-1185">Reference proteome</keyword>
<evidence type="ECO:0000313" key="2">
    <source>
        <dbReference type="Proteomes" id="UP001234178"/>
    </source>
</evidence>
<protein>
    <submittedName>
        <fullName evidence="1">Uncharacterized protein</fullName>
    </submittedName>
</protein>
<dbReference type="EMBL" id="JAOYFB010000039">
    <property type="protein sequence ID" value="KAK4028867.1"/>
    <property type="molecule type" value="Genomic_DNA"/>
</dbReference>